<dbReference type="PANTHER" id="PTHR24198">
    <property type="entry name" value="ANKYRIN REPEAT AND PROTEIN KINASE DOMAIN-CONTAINING PROTEIN"/>
    <property type="match status" value="1"/>
</dbReference>
<reference evidence="5 6" key="1">
    <citation type="submission" date="2015-09" db="EMBL/GenBank/DDBJ databases">
        <title>Draft genome of a European isolate of the apple canker pathogen Neonectria ditissima.</title>
        <authorList>
            <person name="Gomez-Cortecero A."/>
            <person name="Harrison R.J."/>
            <person name="Armitage A.D."/>
        </authorList>
    </citation>
    <scope>NUCLEOTIDE SEQUENCE [LARGE SCALE GENOMIC DNA]</scope>
    <source>
        <strain evidence="5 6">R09/05</strain>
    </source>
</reference>
<dbReference type="EMBL" id="LKCW01000253">
    <property type="protein sequence ID" value="KPM35441.1"/>
    <property type="molecule type" value="Genomic_DNA"/>
</dbReference>
<dbReference type="Pfam" id="PF12796">
    <property type="entry name" value="Ank_2"/>
    <property type="match status" value="1"/>
</dbReference>
<keyword evidence="1" id="KW-0677">Repeat</keyword>
<evidence type="ECO:0000256" key="2">
    <source>
        <dbReference type="ARBA" id="ARBA00023043"/>
    </source>
</evidence>
<feature type="domain" description="DUF676" evidence="4">
    <location>
        <begin position="99"/>
        <end position="157"/>
    </location>
</feature>
<dbReference type="AlphaFoldDB" id="A0A0P7B8V6"/>
<dbReference type="SUPFAM" id="SSF48403">
    <property type="entry name" value="Ankyrin repeat"/>
    <property type="match status" value="1"/>
</dbReference>
<organism evidence="5 6">
    <name type="scientific">Neonectria ditissima</name>
    <dbReference type="NCBI Taxonomy" id="78410"/>
    <lineage>
        <taxon>Eukaryota</taxon>
        <taxon>Fungi</taxon>
        <taxon>Dikarya</taxon>
        <taxon>Ascomycota</taxon>
        <taxon>Pezizomycotina</taxon>
        <taxon>Sordariomycetes</taxon>
        <taxon>Hypocreomycetidae</taxon>
        <taxon>Hypocreales</taxon>
        <taxon>Nectriaceae</taxon>
        <taxon>Neonectria</taxon>
    </lineage>
</organism>
<dbReference type="PANTHER" id="PTHR24198:SF165">
    <property type="entry name" value="ANKYRIN REPEAT-CONTAINING PROTEIN-RELATED"/>
    <property type="match status" value="1"/>
</dbReference>
<feature type="region of interest" description="Disordered" evidence="3">
    <location>
        <begin position="1"/>
        <end position="49"/>
    </location>
</feature>
<dbReference type="OrthoDB" id="341259at2759"/>
<evidence type="ECO:0000259" key="4">
    <source>
        <dbReference type="Pfam" id="PF05057"/>
    </source>
</evidence>
<sequence>MSSPSTPAAVGMDSRGRREDSRPNENEKAEDQRLVEKSTRLADESKKDSELPHVDVVHVTMMRPNEGMHNLDDLLTDVDVTDIRELIFRCDMSRILKGEFTMKAIEGMAERLLHELLAKQKDISNPKKSIIFIAYDLGSLIVKMALFLASRSDDSYPGPFFNTIQISLASKLSQFLAEESDHSRAFHAAVTSIVDLSRSILHTNELFISSKITLRSQITSALEPLFDAPVWKEWDMCTDSEIMYIHGTSYSTSHELANNYFFDWQSKQRLQGSRILRSFSFTFSSTDPSRDSIPSMMAPLVIQIALSGGWTDKSCLSVFECMRGAFWGLDVTKPTLILLHDFDECRPESRSRFLAYYANLSKKTELQFKLLLTSKRPNTLLPELEQWMKLSTDNKGHSLIDPRSKSSIEDLVRFCTMQDATDKIQELIDGLAPMDPACFHKILQILEDHTGWPGEMSFPCLSHFVRLLELVDPADTAERVLEKILNSHANSTELYWTLNWLLCGHRPISPQVLAAILLQYRYQQQDEENTFIVATLFQGPEEATESQLRLWLKGLVDFTYDKVIIRRNICDLLRDDSETEKFAWNLVRRSAHQMIVEFCLAHLSQDSTIATLKSLGYPLQSRPMRISYLQLSKLEMKNTALQAVQSITSHLNWDHDKYQWPSSVIRAAIWLNMDKVAEELLGSGASIDPQDDITASSVESHSFFRPLLYMASILGHTETVQNLIRHGAKLDVLWRNTLGPMSAAAARGHADVLRAFVAQDPSSLFARQPNTALYAASYRGNRESVKVLLELEADPNGPQGGTDEKSTVIPSDMAGGAWHAFWDR</sequence>
<accession>A0A0P7B8V6</accession>
<dbReference type="Pfam" id="PF05057">
    <property type="entry name" value="DUF676"/>
    <property type="match status" value="1"/>
</dbReference>
<comment type="caution">
    <text evidence="5">The sequence shown here is derived from an EMBL/GenBank/DDBJ whole genome shotgun (WGS) entry which is preliminary data.</text>
</comment>
<dbReference type="Proteomes" id="UP000050424">
    <property type="component" value="Unassembled WGS sequence"/>
</dbReference>
<keyword evidence="2" id="KW-0040">ANK repeat</keyword>
<evidence type="ECO:0000256" key="1">
    <source>
        <dbReference type="ARBA" id="ARBA00022737"/>
    </source>
</evidence>
<dbReference type="STRING" id="78410.A0A0P7B8V6"/>
<dbReference type="Gene3D" id="1.25.40.20">
    <property type="entry name" value="Ankyrin repeat-containing domain"/>
    <property type="match status" value="1"/>
</dbReference>
<evidence type="ECO:0000313" key="6">
    <source>
        <dbReference type="Proteomes" id="UP000050424"/>
    </source>
</evidence>
<feature type="compositionally biased region" description="Basic and acidic residues" evidence="3">
    <location>
        <begin position="14"/>
        <end position="49"/>
    </location>
</feature>
<dbReference type="SMART" id="SM00248">
    <property type="entry name" value="ANK"/>
    <property type="match status" value="3"/>
</dbReference>
<name>A0A0P7B8V6_9HYPO</name>
<protein>
    <recommendedName>
        <fullName evidence="4">DUF676 domain-containing protein</fullName>
    </recommendedName>
</protein>
<gene>
    <name evidence="5" type="ORF">AK830_g11141</name>
</gene>
<evidence type="ECO:0000256" key="3">
    <source>
        <dbReference type="SAM" id="MobiDB-lite"/>
    </source>
</evidence>
<dbReference type="InterPro" id="IPR007751">
    <property type="entry name" value="DUF676_lipase-like"/>
</dbReference>
<keyword evidence="6" id="KW-1185">Reference proteome</keyword>
<proteinExistence type="predicted"/>
<dbReference type="InterPro" id="IPR002110">
    <property type="entry name" value="Ankyrin_rpt"/>
</dbReference>
<dbReference type="InterPro" id="IPR036770">
    <property type="entry name" value="Ankyrin_rpt-contain_sf"/>
</dbReference>
<evidence type="ECO:0000313" key="5">
    <source>
        <dbReference type="EMBL" id="KPM35441.1"/>
    </source>
</evidence>